<keyword evidence="2" id="KW-0378">Hydrolase</keyword>
<dbReference type="InterPro" id="IPR051167">
    <property type="entry name" value="Prolyl_oligopep/macrocyclase"/>
</dbReference>
<evidence type="ECO:0000313" key="5">
    <source>
        <dbReference type="Proteomes" id="UP001530377"/>
    </source>
</evidence>
<protein>
    <recommendedName>
        <fullName evidence="2">Prolyl endopeptidase</fullName>
        <ecNumber evidence="2">3.4.21.-</ecNumber>
    </recommendedName>
</protein>
<gene>
    <name evidence="4" type="ORF">ACHAXA_001628</name>
</gene>
<dbReference type="PANTHER" id="PTHR42881">
    <property type="entry name" value="PROLYL ENDOPEPTIDASE"/>
    <property type="match status" value="1"/>
</dbReference>
<reference evidence="4 5" key="1">
    <citation type="submission" date="2024-10" db="EMBL/GenBank/DDBJ databases">
        <title>Updated reference genomes for cyclostephanoid diatoms.</title>
        <authorList>
            <person name="Roberts W.R."/>
            <person name="Alverson A.J."/>
        </authorList>
    </citation>
    <scope>NUCLEOTIDE SEQUENCE [LARGE SCALE GENOMIC DNA]</scope>
    <source>
        <strain evidence="4 5">AJA228-03</strain>
    </source>
</reference>
<comment type="caution">
    <text evidence="4">The sequence shown here is derived from an EMBL/GenBank/DDBJ whole genome shotgun (WGS) entry which is preliminary data.</text>
</comment>
<dbReference type="PRINTS" id="PR00862">
    <property type="entry name" value="PROLIGOPTASE"/>
</dbReference>
<dbReference type="Gene3D" id="2.130.10.120">
    <property type="entry name" value="Prolyl oligopeptidase, N-terminal domain"/>
    <property type="match status" value="1"/>
</dbReference>
<evidence type="ECO:0000256" key="2">
    <source>
        <dbReference type="RuleBase" id="RU368024"/>
    </source>
</evidence>
<dbReference type="GO" id="GO:0004252">
    <property type="term" value="F:serine-type endopeptidase activity"/>
    <property type="evidence" value="ECO:0007669"/>
    <property type="project" value="UniProtKB-UniRule"/>
</dbReference>
<dbReference type="AlphaFoldDB" id="A0ABD3RV97"/>
<accession>A0ABD3RV97</accession>
<comment type="similarity">
    <text evidence="1 2">Belongs to the peptidase S9A family.</text>
</comment>
<dbReference type="PANTHER" id="PTHR42881:SF13">
    <property type="entry name" value="PROLYL ENDOPEPTIDASE"/>
    <property type="match status" value="1"/>
</dbReference>
<dbReference type="Pfam" id="PF00326">
    <property type="entry name" value="Peptidase_S9"/>
    <property type="match status" value="1"/>
</dbReference>
<sequence>MASAPKERANTTLPRVVSYHILYHYFLFPGMTMLLLRTTPSPRLVLLFQLLRPTSSFTYCKSSGLAFTGARTTPNFGSIFRPFHINHKMMSTMDSSVEEVDDPYIFLEEVESEESIAFAKMANEKCLARLGDPSHSDTYKRVLAALEKGTGEMLLYNFWKDSKNPKGLWRKTTLTSYQSNNTEWITVLDLDALAKKEEISWVWKGYTPLPRSLDDPEKSGYKPGVASSAPQGRVTRVLLNLSRGGADATYLREFDLLTEEFVDPDGEDMGFYLPEAKTRARYKSRDVLLVGADTGEGSTTTSGYPRTVREWTRGSKVDDSPIIFEVDATDVSCGQYLYDETHREGGAMYEVQSRSMSFYNSLYYVRMEPTDTFVKLAVAMNTEVSFFGRWMMLRVKADWEANENGSDKDFKSGSLIYVDARAFLDFSSAKERGNLDGVKEMGSRLEYHVLFEPTDSMSYAGYSTTKNYLILYTLDDVKERLKFFKIGETGGPFSLVYGDDEGGQIRAASAGGVDSKESDLIWLTTSSYTQPSTLYLADASKCGTDDFILSKLKSLPQMVCSATLLYSTLFLRVKFSDCFALPELFQFDSSDLDVSQHFATSNDGTKIPYFMIAKKGIKLDGSTPTLLYGYGGFEISLGPRYATTVGVSWLERGGVYVEANIRGGGEYGPKWHQSALKENRNKCYEDFIAVGEHLVASNICTPKTLACRGGSNGGLLAGNMLVQAPDLFAAIHIAVPLLDMKRFNKLLAGASWMAEYGNPDTDDWKEFIYKYSPYHNIDVKREKYPNVLVTTSTRDDRVHPAHARKMVKKMWDLGEGKDWPVFYYENIEGGHGGAADSKQEAFMTSLSYDFLWRALTNSLP</sequence>
<dbReference type="EC" id="3.4.21.-" evidence="2"/>
<dbReference type="Proteomes" id="UP001530377">
    <property type="component" value="Unassembled WGS sequence"/>
</dbReference>
<dbReference type="SUPFAM" id="SSF50993">
    <property type="entry name" value="Peptidase/esterase 'gauge' domain"/>
    <property type="match status" value="1"/>
</dbReference>
<dbReference type="EMBL" id="JALLPB020000163">
    <property type="protein sequence ID" value="KAL3816141.1"/>
    <property type="molecule type" value="Genomic_DNA"/>
</dbReference>
<name>A0ABD3RV97_9STRA</name>
<keyword evidence="2" id="KW-0645">Protease</keyword>
<keyword evidence="5" id="KW-1185">Reference proteome</keyword>
<dbReference type="SUPFAM" id="SSF53474">
    <property type="entry name" value="alpha/beta-Hydrolases"/>
    <property type="match status" value="1"/>
</dbReference>
<dbReference type="GO" id="GO:0006508">
    <property type="term" value="P:proteolysis"/>
    <property type="evidence" value="ECO:0007669"/>
    <property type="project" value="UniProtKB-KW"/>
</dbReference>
<keyword evidence="2" id="KW-0720">Serine protease</keyword>
<evidence type="ECO:0000259" key="3">
    <source>
        <dbReference type="Pfam" id="PF00326"/>
    </source>
</evidence>
<dbReference type="Gene3D" id="3.40.50.1820">
    <property type="entry name" value="alpha/beta hydrolase"/>
    <property type="match status" value="1"/>
</dbReference>
<feature type="domain" description="Peptidase S9 prolyl oligopeptidase catalytic" evidence="3">
    <location>
        <begin position="647"/>
        <end position="856"/>
    </location>
</feature>
<organism evidence="4 5">
    <name type="scientific">Cyclostephanos tholiformis</name>
    <dbReference type="NCBI Taxonomy" id="382380"/>
    <lineage>
        <taxon>Eukaryota</taxon>
        <taxon>Sar</taxon>
        <taxon>Stramenopiles</taxon>
        <taxon>Ochrophyta</taxon>
        <taxon>Bacillariophyta</taxon>
        <taxon>Coscinodiscophyceae</taxon>
        <taxon>Thalassiosirophycidae</taxon>
        <taxon>Stephanodiscales</taxon>
        <taxon>Stephanodiscaceae</taxon>
        <taxon>Cyclostephanos</taxon>
    </lineage>
</organism>
<evidence type="ECO:0000313" key="4">
    <source>
        <dbReference type="EMBL" id="KAL3816141.1"/>
    </source>
</evidence>
<evidence type="ECO:0000256" key="1">
    <source>
        <dbReference type="ARBA" id="ARBA00005228"/>
    </source>
</evidence>
<dbReference type="InterPro" id="IPR029058">
    <property type="entry name" value="AB_hydrolase_fold"/>
</dbReference>
<dbReference type="InterPro" id="IPR001375">
    <property type="entry name" value="Peptidase_S9_cat"/>
</dbReference>
<dbReference type="InterPro" id="IPR002470">
    <property type="entry name" value="Peptidase_S9A"/>
</dbReference>
<proteinExistence type="inferred from homology"/>